<dbReference type="EMBL" id="CP014229">
    <property type="protein sequence ID" value="AMD88777.1"/>
    <property type="molecule type" value="Genomic_DNA"/>
</dbReference>
<proteinExistence type="predicted"/>
<reference evidence="4" key="1">
    <citation type="submission" date="2016-02" db="EMBL/GenBank/DDBJ databases">
        <authorList>
            <person name="Holder M.E."/>
            <person name="Ajami N.J."/>
            <person name="Petrosino J.F."/>
        </authorList>
    </citation>
    <scope>NUCLEOTIDE SEQUENCE [LARGE SCALE GENOMIC DNA]</scope>
    <source>
        <strain evidence="4">CCUG 45958</strain>
    </source>
</reference>
<gene>
    <name evidence="3" type="ORF">AXF13_00840</name>
</gene>
<evidence type="ECO:0000259" key="2">
    <source>
        <dbReference type="Pfam" id="PF07331"/>
    </source>
</evidence>
<sequence>MVFLEPCILLTAALLSLLCLFYPTEGAGFIAPSDYLGPDGFPTAVCVLLLTSCVLRLVLWFKERRTLLGQRLFATTEQRILFGKTFLMILLFILSFIHVGFYATILVYFAVFPLLLEGVKKVRPAALAAYAGGLALTCWVIFHCFKIYLPEPLLF</sequence>
<evidence type="ECO:0000313" key="4">
    <source>
        <dbReference type="Proteomes" id="UP000069241"/>
    </source>
</evidence>
<evidence type="ECO:0000313" key="3">
    <source>
        <dbReference type="EMBL" id="AMD88777.1"/>
    </source>
</evidence>
<dbReference type="AlphaFoldDB" id="A0A0X8JH95"/>
<dbReference type="STRING" id="44742.AXF13_00840"/>
<dbReference type="Pfam" id="PF07331">
    <property type="entry name" value="TctB"/>
    <property type="match status" value="1"/>
</dbReference>
<dbReference type="InterPro" id="IPR009936">
    <property type="entry name" value="DUF1468"/>
</dbReference>
<dbReference type="KEGG" id="dfi:AXF13_00840"/>
<feature type="transmembrane region" description="Helical" evidence="1">
    <location>
        <begin position="42"/>
        <end position="61"/>
    </location>
</feature>
<dbReference type="RefSeq" id="WP_062251275.1">
    <property type="nucleotide sequence ID" value="NZ_CP014229.1"/>
</dbReference>
<organism evidence="3 4">
    <name type="scientific">Desulfovibrio fairfieldensis</name>
    <dbReference type="NCBI Taxonomy" id="44742"/>
    <lineage>
        <taxon>Bacteria</taxon>
        <taxon>Pseudomonadati</taxon>
        <taxon>Thermodesulfobacteriota</taxon>
        <taxon>Desulfovibrionia</taxon>
        <taxon>Desulfovibrionales</taxon>
        <taxon>Desulfovibrionaceae</taxon>
        <taxon>Desulfovibrio</taxon>
    </lineage>
</organism>
<protein>
    <submittedName>
        <fullName evidence="3">Octanoyltransferase</fullName>
    </submittedName>
</protein>
<keyword evidence="3" id="KW-0808">Transferase</keyword>
<keyword evidence="4" id="KW-1185">Reference proteome</keyword>
<dbReference type="GO" id="GO:0016740">
    <property type="term" value="F:transferase activity"/>
    <property type="evidence" value="ECO:0007669"/>
    <property type="project" value="UniProtKB-KW"/>
</dbReference>
<keyword evidence="1" id="KW-1133">Transmembrane helix</keyword>
<dbReference type="Proteomes" id="UP000069241">
    <property type="component" value="Chromosome"/>
</dbReference>
<feature type="transmembrane region" description="Helical" evidence="1">
    <location>
        <begin position="127"/>
        <end position="149"/>
    </location>
</feature>
<keyword evidence="1" id="KW-0472">Membrane</keyword>
<keyword evidence="1" id="KW-0812">Transmembrane</keyword>
<name>A0A0X8JH95_9BACT</name>
<evidence type="ECO:0000256" key="1">
    <source>
        <dbReference type="SAM" id="Phobius"/>
    </source>
</evidence>
<feature type="transmembrane region" description="Helical" evidence="1">
    <location>
        <begin position="86"/>
        <end position="115"/>
    </location>
</feature>
<feature type="domain" description="DUF1468" evidence="2">
    <location>
        <begin position="12"/>
        <end position="150"/>
    </location>
</feature>
<accession>A0A0X8JH95</accession>